<dbReference type="PANTHER" id="PTHR12521:SF0">
    <property type="entry name" value="ADP-RIBOSE GLYCOHYDROLASE OARD1"/>
    <property type="match status" value="1"/>
</dbReference>
<dbReference type="Proteomes" id="UP000014977">
    <property type="component" value="Unassembled WGS sequence"/>
</dbReference>
<dbReference type="InterPro" id="IPR050892">
    <property type="entry name" value="ADP-ribose_metab_enzymes"/>
</dbReference>
<keyword evidence="2" id="KW-1185">Reference proteome</keyword>
<dbReference type="Gene3D" id="3.40.220.10">
    <property type="entry name" value="Leucine Aminopeptidase, subunit E, domain 1"/>
    <property type="match status" value="1"/>
</dbReference>
<gene>
    <name evidence="1" type="ORF">dsmv_0283</name>
</gene>
<dbReference type="InterPro" id="IPR043472">
    <property type="entry name" value="Macro_dom-like"/>
</dbReference>
<dbReference type="AlphaFoldDB" id="S7V2J7"/>
<name>S7V2J7_DESML</name>
<protein>
    <submittedName>
        <fullName evidence="1">Appr-1-p processing domain-containing protein</fullName>
    </submittedName>
</protein>
<dbReference type="RefSeq" id="WP_020876945.1">
    <property type="nucleotide sequence ID" value="NZ_ATHJ01000094.1"/>
</dbReference>
<reference evidence="1 2" key="1">
    <citation type="journal article" date="2013" name="Genome Announc.">
        <title>Draft genome sequences for three mercury-methylating, sulfate-reducing bacteria.</title>
        <authorList>
            <person name="Brown S.D."/>
            <person name="Hurt R.A.Jr."/>
            <person name="Gilmour C.C."/>
            <person name="Elias D.A."/>
        </authorList>
    </citation>
    <scope>NUCLEOTIDE SEQUENCE [LARGE SCALE GENOMIC DNA]</scope>
    <source>
        <strain evidence="1 2">DSM 2059</strain>
    </source>
</reference>
<dbReference type="PATRIC" id="fig|1121405.3.peg.2666"/>
<comment type="caution">
    <text evidence="1">The sequence shown here is derived from an EMBL/GenBank/DDBJ whole genome shotgun (WGS) entry which is preliminary data.</text>
</comment>
<organism evidence="1 2">
    <name type="scientific">Desulfococcus multivorans DSM 2059</name>
    <dbReference type="NCBI Taxonomy" id="1121405"/>
    <lineage>
        <taxon>Bacteria</taxon>
        <taxon>Pseudomonadati</taxon>
        <taxon>Thermodesulfobacteriota</taxon>
        <taxon>Desulfobacteria</taxon>
        <taxon>Desulfobacterales</taxon>
        <taxon>Desulfococcaceae</taxon>
        <taxon>Desulfococcus</taxon>
    </lineage>
</organism>
<dbReference type="eggNOG" id="COG2110">
    <property type="taxonomic scope" value="Bacteria"/>
</dbReference>
<evidence type="ECO:0000313" key="1">
    <source>
        <dbReference type="EMBL" id="EPR38873.1"/>
    </source>
</evidence>
<evidence type="ECO:0000313" key="2">
    <source>
        <dbReference type="Proteomes" id="UP000014977"/>
    </source>
</evidence>
<dbReference type="PANTHER" id="PTHR12521">
    <property type="entry name" value="PROTEIN C6ORF130"/>
    <property type="match status" value="1"/>
</dbReference>
<dbReference type="SUPFAM" id="SSF52949">
    <property type="entry name" value="Macro domain-like"/>
    <property type="match status" value="1"/>
</dbReference>
<accession>S7V2J7</accession>
<proteinExistence type="predicted"/>
<dbReference type="GO" id="GO:0140291">
    <property type="term" value="P:peptidyl-glutamate ADP-deribosylation"/>
    <property type="evidence" value="ECO:0007669"/>
    <property type="project" value="TreeGrafter"/>
</dbReference>
<sequence length="251" mass="28245">MRQRKIRSIAVPPLGSGLDGLQWSRVKATIEAAFEDMPDVLLALYEPKGSPEAKDMPVGTAKPKMTLARALLIKLMKQYARFAYRMTLLEIQKLAYFLQESGMDLKLRYVKHLYGPYAHNLNNVLEILEEHHIRGYGDTQKPDVEVTLLPDADKVADHFLQKNQSAAGHLERVADLVDGFETPYGMELLASVHWSLIHDGEVSDAESAVAAMALWNDRKRRLFKPAHIRLAWERLSGRGMDKSGPMPADKG</sequence>
<dbReference type="EMBL" id="ATHJ01000094">
    <property type="protein sequence ID" value="EPR38873.1"/>
    <property type="molecule type" value="Genomic_DNA"/>
</dbReference>